<dbReference type="InterPro" id="IPR011459">
    <property type="entry name" value="DUF1565"/>
</dbReference>
<dbReference type="OrthoDB" id="426293at2759"/>
<evidence type="ECO:0000259" key="2">
    <source>
        <dbReference type="Pfam" id="PF07602"/>
    </source>
</evidence>
<feature type="non-terminal residue" evidence="3">
    <location>
        <position position="116"/>
    </location>
</feature>
<name>A0A2J7ZMC6_9CHLO</name>
<dbReference type="Gene3D" id="2.160.20.10">
    <property type="entry name" value="Single-stranded right-handed beta-helix, Pectin lyase-like"/>
    <property type="match status" value="1"/>
</dbReference>
<dbReference type="InterPro" id="IPR012334">
    <property type="entry name" value="Pectin_lyas_fold"/>
</dbReference>
<evidence type="ECO:0000313" key="4">
    <source>
        <dbReference type="Proteomes" id="UP000236333"/>
    </source>
</evidence>
<dbReference type="AlphaFoldDB" id="A0A2J7ZMC6"/>
<sequence>MASTWTNGTLRRPALSISYNSTAGAKAPPVSYPRNVTAVPRTWWVGPAGSDDANSGHQALPFRSIAKALVEAWPGDRIYLLSGTYAGAEGGGIWCMVTMVIGGFFLSFCFGRMASI</sequence>
<reference evidence="3 4" key="1">
    <citation type="journal article" date="2017" name="Mol. Biol. Evol.">
        <title>The 4-celled Tetrabaena socialis nuclear genome reveals the essential components for genetic control of cell number at the origin of multicellularity in the volvocine lineage.</title>
        <authorList>
            <person name="Featherston J."/>
            <person name="Arakaki Y."/>
            <person name="Hanschen E.R."/>
            <person name="Ferris P.J."/>
            <person name="Michod R.E."/>
            <person name="Olson B.J.S.C."/>
            <person name="Nozaki H."/>
            <person name="Durand P.M."/>
        </authorList>
    </citation>
    <scope>NUCLEOTIDE SEQUENCE [LARGE SCALE GENOMIC DNA]</scope>
    <source>
        <strain evidence="3 4">NIES-571</strain>
    </source>
</reference>
<gene>
    <name evidence="3" type="ORF">TSOC_012695</name>
</gene>
<dbReference type="Proteomes" id="UP000236333">
    <property type="component" value="Unassembled WGS sequence"/>
</dbReference>
<proteinExistence type="predicted"/>
<feature type="transmembrane region" description="Helical" evidence="1">
    <location>
        <begin position="91"/>
        <end position="111"/>
    </location>
</feature>
<feature type="domain" description="DUF1565" evidence="2">
    <location>
        <begin position="49"/>
        <end position="90"/>
    </location>
</feature>
<evidence type="ECO:0000313" key="3">
    <source>
        <dbReference type="EMBL" id="PNH01418.1"/>
    </source>
</evidence>
<keyword evidence="1" id="KW-1133">Transmembrane helix</keyword>
<organism evidence="3 4">
    <name type="scientific">Tetrabaena socialis</name>
    <dbReference type="NCBI Taxonomy" id="47790"/>
    <lineage>
        <taxon>Eukaryota</taxon>
        <taxon>Viridiplantae</taxon>
        <taxon>Chlorophyta</taxon>
        <taxon>core chlorophytes</taxon>
        <taxon>Chlorophyceae</taxon>
        <taxon>CS clade</taxon>
        <taxon>Chlamydomonadales</taxon>
        <taxon>Tetrabaenaceae</taxon>
        <taxon>Tetrabaena</taxon>
    </lineage>
</organism>
<dbReference type="Pfam" id="PF07602">
    <property type="entry name" value="DUF1565"/>
    <property type="match status" value="1"/>
</dbReference>
<keyword evidence="1" id="KW-0812">Transmembrane</keyword>
<comment type="caution">
    <text evidence="3">The sequence shown here is derived from an EMBL/GenBank/DDBJ whole genome shotgun (WGS) entry which is preliminary data.</text>
</comment>
<keyword evidence="4" id="KW-1185">Reference proteome</keyword>
<protein>
    <recommendedName>
        <fullName evidence="2">DUF1565 domain-containing protein</fullName>
    </recommendedName>
</protein>
<dbReference type="SUPFAM" id="SSF51126">
    <property type="entry name" value="Pectin lyase-like"/>
    <property type="match status" value="1"/>
</dbReference>
<keyword evidence="1" id="KW-0472">Membrane</keyword>
<dbReference type="EMBL" id="PGGS01000903">
    <property type="protein sequence ID" value="PNH01418.1"/>
    <property type="molecule type" value="Genomic_DNA"/>
</dbReference>
<evidence type="ECO:0000256" key="1">
    <source>
        <dbReference type="SAM" id="Phobius"/>
    </source>
</evidence>
<accession>A0A2J7ZMC6</accession>
<dbReference type="InterPro" id="IPR011050">
    <property type="entry name" value="Pectin_lyase_fold/virulence"/>
</dbReference>